<organism evidence="2 3">
    <name type="scientific">Periconia macrospinosa</name>
    <dbReference type="NCBI Taxonomy" id="97972"/>
    <lineage>
        <taxon>Eukaryota</taxon>
        <taxon>Fungi</taxon>
        <taxon>Dikarya</taxon>
        <taxon>Ascomycota</taxon>
        <taxon>Pezizomycotina</taxon>
        <taxon>Dothideomycetes</taxon>
        <taxon>Pleosporomycetidae</taxon>
        <taxon>Pleosporales</taxon>
        <taxon>Massarineae</taxon>
        <taxon>Periconiaceae</taxon>
        <taxon>Periconia</taxon>
    </lineage>
</organism>
<feature type="compositionally biased region" description="Polar residues" evidence="1">
    <location>
        <begin position="41"/>
        <end position="52"/>
    </location>
</feature>
<feature type="region of interest" description="Disordered" evidence="1">
    <location>
        <begin position="1"/>
        <end position="104"/>
    </location>
</feature>
<dbReference type="EMBL" id="KZ805334">
    <property type="protein sequence ID" value="PVI03221.1"/>
    <property type="molecule type" value="Genomic_DNA"/>
</dbReference>
<name>A0A2V1DYF5_9PLEO</name>
<keyword evidence="3" id="KW-1185">Reference proteome</keyword>
<gene>
    <name evidence="2" type="ORF">DM02DRAFT_265580</name>
</gene>
<feature type="compositionally biased region" description="Basic and acidic residues" evidence="1">
    <location>
        <begin position="18"/>
        <end position="28"/>
    </location>
</feature>
<feature type="compositionally biased region" description="Polar residues" evidence="1">
    <location>
        <begin position="362"/>
        <end position="378"/>
    </location>
</feature>
<feature type="region of interest" description="Disordered" evidence="1">
    <location>
        <begin position="270"/>
        <end position="343"/>
    </location>
</feature>
<reference evidence="2 3" key="1">
    <citation type="journal article" date="2018" name="Sci. Rep.">
        <title>Comparative genomics provides insights into the lifestyle and reveals functional heterogeneity of dark septate endophytic fungi.</title>
        <authorList>
            <person name="Knapp D.G."/>
            <person name="Nemeth J.B."/>
            <person name="Barry K."/>
            <person name="Hainaut M."/>
            <person name="Henrissat B."/>
            <person name="Johnson J."/>
            <person name="Kuo A."/>
            <person name="Lim J.H.P."/>
            <person name="Lipzen A."/>
            <person name="Nolan M."/>
            <person name="Ohm R.A."/>
            <person name="Tamas L."/>
            <person name="Grigoriev I.V."/>
            <person name="Spatafora J.W."/>
            <person name="Nagy L.G."/>
            <person name="Kovacs G.M."/>
        </authorList>
    </citation>
    <scope>NUCLEOTIDE SEQUENCE [LARGE SCALE GENOMIC DNA]</scope>
    <source>
        <strain evidence="2 3">DSE2036</strain>
    </source>
</reference>
<protein>
    <submittedName>
        <fullName evidence="2">Uncharacterized protein</fullName>
    </submittedName>
</protein>
<feature type="region of interest" description="Disordered" evidence="1">
    <location>
        <begin position="212"/>
        <end position="249"/>
    </location>
</feature>
<evidence type="ECO:0000256" key="1">
    <source>
        <dbReference type="SAM" id="MobiDB-lite"/>
    </source>
</evidence>
<feature type="compositionally biased region" description="Basic and acidic residues" evidence="1">
    <location>
        <begin position="82"/>
        <end position="92"/>
    </location>
</feature>
<sequence length="378" mass="41023">MCFTENGLFAWGKQRKNNPREESVRERSISPNARVVARAPNNRSTMVETPSLTEFPRPRTLRTAASMDSMNPARSNPTTPKSTDRGSRKSEGDSGVEMASPSSPVDEMQAFHTAVPALRVPNPRFTATPNSISGPASPAQWSLFPKEDTPRTANFSRPVTAGSQRTVPRLASIGAESTLSLKKLSPTAVEVKSSPSYARSEIASIHRNTRHFSYQSERSEVPPTPPPKPDSKYAVYADPDAPPLPHSKPELLTASYAKSPRPVSFRTFVAQSKGRSQAQSPSSSSGSTINLPLTPATPATGASTPIRLSRIPGPPPVPRTRTSRRTSLKSYLGRNGYSDEGIFVATSDDPEVPFTLFRWPNPNESNPNTPRSSTFVGR</sequence>
<dbReference type="Proteomes" id="UP000244855">
    <property type="component" value="Unassembled WGS sequence"/>
</dbReference>
<evidence type="ECO:0000313" key="2">
    <source>
        <dbReference type="EMBL" id="PVI03221.1"/>
    </source>
</evidence>
<proteinExistence type="predicted"/>
<feature type="compositionally biased region" description="Low complexity" evidence="1">
    <location>
        <begin position="272"/>
        <end position="311"/>
    </location>
</feature>
<accession>A0A2V1DYF5</accession>
<feature type="compositionally biased region" description="Polar residues" evidence="1">
    <location>
        <begin position="66"/>
        <end position="81"/>
    </location>
</feature>
<feature type="region of interest" description="Disordered" evidence="1">
    <location>
        <begin position="356"/>
        <end position="378"/>
    </location>
</feature>
<dbReference type="OrthoDB" id="3801145at2759"/>
<evidence type="ECO:0000313" key="3">
    <source>
        <dbReference type="Proteomes" id="UP000244855"/>
    </source>
</evidence>
<dbReference type="AlphaFoldDB" id="A0A2V1DYF5"/>